<reference evidence="2" key="1">
    <citation type="journal article" date="2014" name="PLoS ONE">
        <title>Transcriptome-Based Identification of ABC Transporters in the Western Tarnished Plant Bug Lygus hesperus.</title>
        <authorList>
            <person name="Hull J.J."/>
            <person name="Chaney K."/>
            <person name="Geib S.M."/>
            <person name="Fabrick J.A."/>
            <person name="Brent C.S."/>
            <person name="Walsh D."/>
            <person name="Lavine L.C."/>
        </authorList>
    </citation>
    <scope>NUCLEOTIDE SEQUENCE</scope>
</reference>
<feature type="region of interest" description="Disordered" evidence="1">
    <location>
        <begin position="1"/>
        <end position="21"/>
    </location>
</feature>
<feature type="non-terminal residue" evidence="2">
    <location>
        <position position="1"/>
    </location>
</feature>
<feature type="non-terminal residue" evidence="2">
    <location>
        <position position="229"/>
    </location>
</feature>
<protein>
    <submittedName>
        <fullName evidence="2">Apocytochrome f</fullName>
    </submittedName>
</protein>
<organism evidence="2">
    <name type="scientific">Lygus hesperus</name>
    <name type="common">Western plant bug</name>
    <dbReference type="NCBI Taxonomy" id="30085"/>
    <lineage>
        <taxon>Eukaryota</taxon>
        <taxon>Metazoa</taxon>
        <taxon>Ecdysozoa</taxon>
        <taxon>Arthropoda</taxon>
        <taxon>Hexapoda</taxon>
        <taxon>Insecta</taxon>
        <taxon>Pterygota</taxon>
        <taxon>Neoptera</taxon>
        <taxon>Paraneoptera</taxon>
        <taxon>Hemiptera</taxon>
        <taxon>Heteroptera</taxon>
        <taxon>Panheteroptera</taxon>
        <taxon>Cimicomorpha</taxon>
        <taxon>Miridae</taxon>
        <taxon>Mirini</taxon>
        <taxon>Lygus</taxon>
    </lineage>
</organism>
<evidence type="ECO:0000313" key="2">
    <source>
        <dbReference type="EMBL" id="JAG04272.1"/>
    </source>
</evidence>
<name>A0A0A9W744_LYGHE</name>
<feature type="compositionally biased region" description="Low complexity" evidence="1">
    <location>
        <begin position="215"/>
        <end position="229"/>
    </location>
</feature>
<evidence type="ECO:0000256" key="1">
    <source>
        <dbReference type="SAM" id="MobiDB-lite"/>
    </source>
</evidence>
<reference evidence="2" key="2">
    <citation type="submission" date="2014-07" db="EMBL/GenBank/DDBJ databases">
        <authorList>
            <person name="Hull J."/>
        </authorList>
    </citation>
    <scope>NUCLEOTIDE SEQUENCE</scope>
</reference>
<dbReference type="AlphaFoldDB" id="A0A0A9W744"/>
<accession>A0A0A9W744</accession>
<dbReference type="EMBL" id="GBHO01039332">
    <property type="protein sequence ID" value="JAG04272.1"/>
    <property type="molecule type" value="Transcribed_RNA"/>
</dbReference>
<gene>
    <name evidence="2" type="primary">petA_2</name>
    <name evidence="2" type="ORF">CM83_20032</name>
</gene>
<proteinExistence type="predicted"/>
<feature type="compositionally biased region" description="Polar residues" evidence="1">
    <location>
        <begin position="62"/>
        <end position="83"/>
    </location>
</feature>
<feature type="region of interest" description="Disordered" evidence="1">
    <location>
        <begin position="202"/>
        <end position="229"/>
    </location>
</feature>
<feature type="region of interest" description="Disordered" evidence="1">
    <location>
        <begin position="62"/>
        <end position="85"/>
    </location>
</feature>
<sequence length="229" mass="25617">QDLPTCLKTKPDMHPETNPSAHIDMSHEAELPNSAIDLSESDSIDDILTEAASRLDYQLATTSQSGHNVRGSESSQGASNTLPDGNDMAILFDQQLASNMPVIEKPDINNQILHLEQTMKNIIQTNTSRTDNLIRFFLRSAFSSNFCGLRKVMRAENAEPNARYSSHLLIRLLMSKKRGPVWRKNQSLSDKVFKELKFALDDDDASTLPPDSPRSRSPLRQQLPSSQQL</sequence>